<evidence type="ECO:0000313" key="3">
    <source>
        <dbReference type="Proteomes" id="UP000185221"/>
    </source>
</evidence>
<keyword evidence="3" id="KW-1185">Reference proteome</keyword>
<proteinExistence type="predicted"/>
<evidence type="ECO:0000313" key="2">
    <source>
        <dbReference type="EMBL" id="SIN65369.1"/>
    </source>
</evidence>
<name>A0A1N6D3P9_9BACT</name>
<dbReference type="Proteomes" id="UP000185221">
    <property type="component" value="Unassembled WGS sequence"/>
</dbReference>
<dbReference type="AlphaFoldDB" id="A0A1N6D3P9"/>
<sequence>MSKSQIFKYDDPVYPSKFDPKKASRKLGFSGSNFGLLLNNPDVLKIFPKHHNLFTPIAFAEKYCKIFDNNKGGLEIYNFKITGGKGQFLTSNNQLIDYYLLQPSFTIKSGQSKNGNLSLVQVFVIVETLAPIVNVEPPIPSTDQGSTTTNQDSSTTNAWTLSASAGAFGKAVTGTVSGSISQSKTTSISIGRLKKDVEVSRNPSPNDLPQNFKNVTIPKINNGDEDKRIVWRYDLNNGTPDNPTDVQTSDLDFTQGFNWLVDDNERKNFNGFPLKVTIKCLFAIKDDVLLNELFNQGKPENKEQAEEEMAIMLKSKDWKLGNKDSYGVLNTLWADDIIYPRDGNNIILEWPSEGGGTF</sequence>
<reference evidence="3" key="1">
    <citation type="submission" date="2016-11" db="EMBL/GenBank/DDBJ databases">
        <authorList>
            <person name="Varghese N."/>
            <person name="Submissions S."/>
        </authorList>
    </citation>
    <scope>NUCLEOTIDE SEQUENCE [LARGE SCALE GENOMIC DNA]</scope>
    <source>
        <strain evidence="3">DSM 15292</strain>
    </source>
</reference>
<accession>A0A1N6D3P9</accession>
<dbReference type="RefSeq" id="WP_074222922.1">
    <property type="nucleotide sequence ID" value="NZ_FSRC01000001.1"/>
</dbReference>
<dbReference type="STRING" id="226505.SAMN05444394_0126"/>
<protein>
    <submittedName>
        <fullName evidence="2">Uncharacterized protein</fullName>
    </submittedName>
</protein>
<organism evidence="2 3">
    <name type="scientific">Algoriphagus halophilus</name>
    <dbReference type="NCBI Taxonomy" id="226505"/>
    <lineage>
        <taxon>Bacteria</taxon>
        <taxon>Pseudomonadati</taxon>
        <taxon>Bacteroidota</taxon>
        <taxon>Cytophagia</taxon>
        <taxon>Cytophagales</taxon>
        <taxon>Cyclobacteriaceae</taxon>
        <taxon>Algoriphagus</taxon>
    </lineage>
</organism>
<evidence type="ECO:0000256" key="1">
    <source>
        <dbReference type="SAM" id="MobiDB-lite"/>
    </source>
</evidence>
<gene>
    <name evidence="2" type="ORF">SAMN05444394_0126</name>
</gene>
<feature type="region of interest" description="Disordered" evidence="1">
    <location>
        <begin position="136"/>
        <end position="155"/>
    </location>
</feature>
<dbReference type="EMBL" id="FSRC01000001">
    <property type="protein sequence ID" value="SIN65369.1"/>
    <property type="molecule type" value="Genomic_DNA"/>
</dbReference>
<feature type="compositionally biased region" description="Low complexity" evidence="1">
    <location>
        <begin position="141"/>
        <end position="155"/>
    </location>
</feature>